<keyword evidence="2" id="KW-1185">Reference proteome</keyword>
<evidence type="ECO:0000313" key="2">
    <source>
        <dbReference type="Proteomes" id="UP000004995"/>
    </source>
</evidence>
<dbReference type="Gramene" id="KQL01615">
    <property type="protein sequence ID" value="KQL01615"/>
    <property type="gene ID" value="SETIT_015994mg"/>
</dbReference>
<protein>
    <submittedName>
        <fullName evidence="1">Uncharacterized protein</fullName>
    </submittedName>
</protein>
<dbReference type="ExpressionAtlas" id="K3YNM3">
    <property type="expression patterns" value="baseline"/>
</dbReference>
<evidence type="ECO:0000313" key="1">
    <source>
        <dbReference type="EnsemblPlants" id="KQL01615"/>
    </source>
</evidence>
<sequence length="56" mass="6431">MGCVPGRYSSSVWFFWAQFKAFVRWYFVWPRCSCRSSSAPAVASATTAVDDERSVW</sequence>
<name>K3YNM3_SETIT</name>
<dbReference type="Proteomes" id="UP000004995">
    <property type="component" value="Unassembled WGS sequence"/>
</dbReference>
<reference evidence="1" key="2">
    <citation type="submission" date="2018-08" db="UniProtKB">
        <authorList>
            <consortium name="EnsemblPlants"/>
        </authorList>
    </citation>
    <scope>IDENTIFICATION</scope>
    <source>
        <strain evidence="1">Yugu1</strain>
    </source>
</reference>
<dbReference type="EMBL" id="AGNK02003788">
    <property type="status" value="NOT_ANNOTATED_CDS"/>
    <property type="molecule type" value="Genomic_DNA"/>
</dbReference>
<reference evidence="2" key="1">
    <citation type="journal article" date="2012" name="Nat. Biotechnol.">
        <title>Reference genome sequence of the model plant Setaria.</title>
        <authorList>
            <person name="Bennetzen J.L."/>
            <person name="Schmutz J."/>
            <person name="Wang H."/>
            <person name="Percifield R."/>
            <person name="Hawkins J."/>
            <person name="Pontaroli A.C."/>
            <person name="Estep M."/>
            <person name="Feng L."/>
            <person name="Vaughn J.N."/>
            <person name="Grimwood J."/>
            <person name="Jenkins J."/>
            <person name="Barry K."/>
            <person name="Lindquist E."/>
            <person name="Hellsten U."/>
            <person name="Deshpande S."/>
            <person name="Wang X."/>
            <person name="Wu X."/>
            <person name="Mitros T."/>
            <person name="Triplett J."/>
            <person name="Yang X."/>
            <person name="Ye C.Y."/>
            <person name="Mauro-Herrera M."/>
            <person name="Wang L."/>
            <person name="Li P."/>
            <person name="Sharma M."/>
            <person name="Sharma R."/>
            <person name="Ronald P.C."/>
            <person name="Panaud O."/>
            <person name="Kellogg E.A."/>
            <person name="Brutnell T.P."/>
            <person name="Doust A.N."/>
            <person name="Tuskan G.A."/>
            <person name="Rokhsar D."/>
            <person name="Devos K.M."/>
        </authorList>
    </citation>
    <scope>NUCLEOTIDE SEQUENCE [LARGE SCALE GENOMIC DNA]</scope>
    <source>
        <strain evidence="2">cv. Yugu1</strain>
    </source>
</reference>
<dbReference type="EnsemblPlants" id="KQL01615">
    <property type="protein sequence ID" value="KQL01615"/>
    <property type="gene ID" value="SETIT_015994mg"/>
</dbReference>
<proteinExistence type="predicted"/>
<organism evidence="1 2">
    <name type="scientific">Setaria italica</name>
    <name type="common">Foxtail millet</name>
    <name type="synonym">Panicum italicum</name>
    <dbReference type="NCBI Taxonomy" id="4555"/>
    <lineage>
        <taxon>Eukaryota</taxon>
        <taxon>Viridiplantae</taxon>
        <taxon>Streptophyta</taxon>
        <taxon>Embryophyta</taxon>
        <taxon>Tracheophyta</taxon>
        <taxon>Spermatophyta</taxon>
        <taxon>Magnoliopsida</taxon>
        <taxon>Liliopsida</taxon>
        <taxon>Poales</taxon>
        <taxon>Poaceae</taxon>
        <taxon>PACMAD clade</taxon>
        <taxon>Panicoideae</taxon>
        <taxon>Panicodae</taxon>
        <taxon>Paniceae</taxon>
        <taxon>Cenchrinae</taxon>
        <taxon>Setaria</taxon>
    </lineage>
</organism>
<accession>K3YNM3</accession>
<dbReference type="AlphaFoldDB" id="K3YNM3"/>
<dbReference type="HOGENOM" id="CLU_3017869_0_0_1"/>